<feature type="compositionally biased region" description="Gly residues" evidence="1">
    <location>
        <begin position="13"/>
        <end position="30"/>
    </location>
</feature>
<feature type="compositionally biased region" description="Low complexity" evidence="1">
    <location>
        <begin position="788"/>
        <end position="803"/>
    </location>
</feature>
<dbReference type="GO" id="GO:0005737">
    <property type="term" value="C:cytoplasm"/>
    <property type="evidence" value="ECO:0007669"/>
    <property type="project" value="TreeGrafter"/>
</dbReference>
<feature type="compositionally biased region" description="Low complexity" evidence="1">
    <location>
        <begin position="813"/>
        <end position="823"/>
    </location>
</feature>
<comment type="caution">
    <text evidence="3">The sequence shown here is derived from an EMBL/GenBank/DDBJ whole genome shotgun (WGS) entry which is preliminary data.</text>
</comment>
<gene>
    <name evidence="3" type="ORF">EST38_g10970</name>
</gene>
<evidence type="ECO:0000256" key="1">
    <source>
        <dbReference type="SAM" id="MobiDB-lite"/>
    </source>
</evidence>
<dbReference type="Pfam" id="PF03399">
    <property type="entry name" value="SAC3_GANP"/>
    <property type="match status" value="1"/>
</dbReference>
<dbReference type="OrthoDB" id="264795at2759"/>
<evidence type="ECO:0000313" key="3">
    <source>
        <dbReference type="EMBL" id="RXW14883.1"/>
    </source>
</evidence>
<dbReference type="Proteomes" id="UP000290288">
    <property type="component" value="Unassembled WGS sequence"/>
</dbReference>
<feature type="compositionally biased region" description="Low complexity" evidence="1">
    <location>
        <begin position="1451"/>
        <end position="1469"/>
    </location>
</feature>
<accession>A0A4Q2D622</accession>
<feature type="compositionally biased region" description="Basic and acidic residues" evidence="1">
    <location>
        <begin position="905"/>
        <end position="915"/>
    </location>
</feature>
<dbReference type="STRING" id="2316362.A0A4Q2D622"/>
<reference evidence="3 4" key="1">
    <citation type="submission" date="2019-01" db="EMBL/GenBank/DDBJ databases">
        <title>Draft genome sequence of Psathyrella aberdarensis IHI B618.</title>
        <authorList>
            <person name="Buettner E."/>
            <person name="Kellner H."/>
        </authorList>
    </citation>
    <scope>NUCLEOTIDE SEQUENCE [LARGE SCALE GENOMIC DNA]</scope>
    <source>
        <strain evidence="3 4">IHI B618</strain>
    </source>
</reference>
<proteinExistence type="predicted"/>
<dbReference type="InterPro" id="IPR005062">
    <property type="entry name" value="SAC3/GANP/THP3_conserved"/>
</dbReference>
<feature type="compositionally biased region" description="Basic and acidic residues" evidence="1">
    <location>
        <begin position="61"/>
        <end position="70"/>
    </location>
</feature>
<evidence type="ECO:0000259" key="2">
    <source>
        <dbReference type="Pfam" id="PF03399"/>
    </source>
</evidence>
<feature type="region of interest" description="Disordered" evidence="1">
    <location>
        <begin position="788"/>
        <end position="834"/>
    </location>
</feature>
<organism evidence="3 4">
    <name type="scientific">Candolleomyces aberdarensis</name>
    <dbReference type="NCBI Taxonomy" id="2316362"/>
    <lineage>
        <taxon>Eukaryota</taxon>
        <taxon>Fungi</taxon>
        <taxon>Dikarya</taxon>
        <taxon>Basidiomycota</taxon>
        <taxon>Agaricomycotina</taxon>
        <taxon>Agaricomycetes</taxon>
        <taxon>Agaricomycetidae</taxon>
        <taxon>Agaricales</taxon>
        <taxon>Agaricineae</taxon>
        <taxon>Psathyrellaceae</taxon>
        <taxon>Candolleomyces</taxon>
    </lineage>
</organism>
<evidence type="ECO:0000313" key="4">
    <source>
        <dbReference type="Proteomes" id="UP000290288"/>
    </source>
</evidence>
<dbReference type="Gene3D" id="1.25.40.990">
    <property type="match status" value="1"/>
</dbReference>
<feature type="region of interest" description="Disordered" evidence="1">
    <location>
        <begin position="1398"/>
        <end position="1476"/>
    </location>
</feature>
<name>A0A4Q2D622_9AGAR</name>
<feature type="region of interest" description="Disordered" evidence="1">
    <location>
        <begin position="549"/>
        <end position="574"/>
    </location>
</feature>
<sequence>MEATFAQPKVVRGRGGGVGGHSGEFSGRGRGLSRNKHWVAGETTSRPASTGAGPGAGGGHFDGERWDRGAPRGRGRGRGGSRGGPPRTYPNATLNNSHSPPRFKQTPPRAVPTTAPVPPSNPGAEEEGYNDDPLPIPEEPVLETQEEREQFWQELVAARERERKQAITDGKMDDPHIQKSLDQAITIVGTCQDMCPRFERYRRERESNMSKFETIPGTKRIDHRRAIKLYERASGDKTIPSDLRPPHVLKKTLDYLFHDLIPQEGLAETYTFVRDRSRAVRNDFTMQHLKGPIAINCHDRCARYHILIVHLERPICDMNMENQQLMNCLQSLKEFYDDQRGRYESPTELEMRVYHRLIHIRDQRERHENIPEHIQDHPVFKLTTEFRLHVQNISSPITRTSPLVVDAKAMEIFGRLAGVLREMGNMVMIYLVACVLERVFGKDTIEDIESLRVDLSIPDIIDGKISSPPQIVDIQEEDEEMQENEDEYADFLEEPTDAETIAPSTSWPPQTTVNSLPFGAQPASIFAPNQASSIPSQSSVFSATRAPSVSVFGQPSSSPPQQTPFPANQSAPGSIFGSTPLGATPPQISAFSNLQSTPGNVFGTANFGAPASSTTTSIFGTFGAVSTPSVSQVLAPPPPQPTFPSTLPTAVPATQTKPFFSARPVLPAPTIIPPTVTSPPPPPQLVKSNIFSTPPAPSPAPTGPFASTSSFTTNAPTTNGSIFGSSVNKPFSLNPKAPSFVLPPPQKLAQSQSEPVLANNEVRHEFSGGKNTAVPVVAPALAVASSSLVTRTRSTSSASSCASGTPPPLKIDTSISSSTATPSPREPPLLSRVQPVSLPSTPTIAPPPSALLSHLRGNLETPPSSASDRGFLSPLAIQTPRPSIFAPPELQNFSLQLPLGVKFSSKDKGKGKAPENGHLGTGTQDLPPDVLQSMQEKALAFERHGVAVRECLRHWVKKAIDRAAWIEACKQSDAYSAKIRLQRTQQQNGAVAIVNGTSKAANTTNPDRKRRMEETATGALTTVSLQNKRQRRRVPSTWQPPMRDEELARRLYEHQQAVLPPAIWQIWLSTNPVHDPTAIWLDTKFGVPDSGSWLSESVFSIPLEKESVSGKAHPGVVVFECSPVEGVEDELEKKYRVLDDCSRLRDIVKSFPARRYYVPSVLFICYVHNPEPYAELFAMADKLKTDRTIKGYNALTLTQTDKDPDEKLRAALNGSPLDMEGELVRTLSVRDLYKQFLAVLNPFMSEWNNSCQNVDHFNWKLYNLLLHIVIDLFKHVAKDIRRICEVSESTPSFGLIEFEDNIFDDSDSAYDAAEDWLSSLSMQIDVSLVLVDIESHRKIEQDFPSRAFLDHIVEIAQAQAESTLGEDRTYLVLTADLEGSVAALEESLSPLRVKLSHRLNNTARRSPRRRSRSVATSQASPESKRMRLSTASSLDGDATSPFSSPVMNGQSGSPSPSPSVTSLPLSESTAGGQQQQRITAAMLRALTQDLKKKYIRPS</sequence>
<feature type="compositionally biased region" description="Polar residues" evidence="1">
    <location>
        <begin position="90"/>
        <end position="99"/>
    </location>
</feature>
<protein>
    <recommendedName>
        <fullName evidence="2">SAC3/GANP/THP3 conserved domain-containing protein</fullName>
    </recommendedName>
</protein>
<dbReference type="InterPro" id="IPR045107">
    <property type="entry name" value="SAC3/GANP/THP3"/>
</dbReference>
<feature type="region of interest" description="Disordered" evidence="1">
    <location>
        <begin position="693"/>
        <end position="713"/>
    </location>
</feature>
<dbReference type="EMBL" id="SDEE01000630">
    <property type="protein sequence ID" value="RXW14883.1"/>
    <property type="molecule type" value="Genomic_DNA"/>
</dbReference>
<dbReference type="GO" id="GO:0070390">
    <property type="term" value="C:transcription export complex 2"/>
    <property type="evidence" value="ECO:0007669"/>
    <property type="project" value="TreeGrafter"/>
</dbReference>
<keyword evidence="4" id="KW-1185">Reference proteome</keyword>
<dbReference type="PANTHER" id="PTHR12436">
    <property type="entry name" value="80 KDA MCM3-ASSOCIATED PROTEIN"/>
    <property type="match status" value="1"/>
</dbReference>
<dbReference type="GO" id="GO:0006406">
    <property type="term" value="P:mRNA export from nucleus"/>
    <property type="evidence" value="ECO:0007669"/>
    <property type="project" value="TreeGrafter"/>
</dbReference>
<feature type="domain" description="SAC3/GANP/THP3 conserved" evidence="2">
    <location>
        <begin position="194"/>
        <end position="441"/>
    </location>
</feature>
<feature type="region of interest" description="Disordered" evidence="1">
    <location>
        <begin position="1"/>
        <end position="133"/>
    </location>
</feature>
<feature type="region of interest" description="Disordered" evidence="1">
    <location>
        <begin position="905"/>
        <end position="927"/>
    </location>
</feature>
<feature type="compositionally biased region" description="Polar residues" evidence="1">
    <location>
        <begin position="1440"/>
        <end position="1450"/>
    </location>
</feature>
<dbReference type="PANTHER" id="PTHR12436:SF3">
    <property type="entry name" value="GERMINAL-CENTER ASSOCIATED NUCLEAR PROTEIN"/>
    <property type="match status" value="1"/>
</dbReference>